<dbReference type="Gene3D" id="3.20.20.70">
    <property type="entry name" value="Aldolase class I"/>
    <property type="match status" value="1"/>
</dbReference>
<dbReference type="GO" id="GO:0009435">
    <property type="term" value="P:NAD+ biosynthetic process"/>
    <property type="evidence" value="ECO:0007669"/>
    <property type="project" value="UniProtKB-UniPathway"/>
</dbReference>
<evidence type="ECO:0000313" key="9">
    <source>
        <dbReference type="EMBL" id="HHP05388.1"/>
    </source>
</evidence>
<reference evidence="9" key="1">
    <citation type="journal article" date="2020" name="mSystems">
        <title>Genome- and Community-Level Interaction Insights into Carbon Utilization and Element Cycling Functions of Hydrothermarchaeota in Hydrothermal Sediment.</title>
        <authorList>
            <person name="Zhou Z."/>
            <person name="Liu Y."/>
            <person name="Xu W."/>
            <person name="Pan J."/>
            <person name="Luo Z.H."/>
            <person name="Li M."/>
        </authorList>
    </citation>
    <scope>NUCLEOTIDE SEQUENCE [LARGE SCALE GENOMIC DNA]</scope>
    <source>
        <strain evidence="9">SpSt-1125</strain>
    </source>
</reference>
<dbReference type="Gene3D" id="3.90.1170.20">
    <property type="entry name" value="Quinolinate phosphoribosyl transferase, N-terminal domain"/>
    <property type="match status" value="1"/>
</dbReference>
<dbReference type="EC" id="2.4.2.19" evidence="6"/>
<comment type="similarity">
    <text evidence="2 6">Belongs to the NadC/ModD family.</text>
</comment>
<dbReference type="PANTHER" id="PTHR32179:SF3">
    <property type="entry name" value="NICOTINATE-NUCLEOTIDE PYROPHOSPHORYLASE [CARBOXYLATING]"/>
    <property type="match status" value="1"/>
</dbReference>
<comment type="function">
    <text evidence="6">Involved in the catabolism of quinolinic acid (QA).</text>
</comment>
<protein>
    <recommendedName>
        <fullName evidence="6">Nicotinate-nucleotide pyrophosphorylase [carboxylating]</fullName>
        <ecNumber evidence="6">2.4.2.19</ecNumber>
    </recommendedName>
    <alternativeName>
        <fullName evidence="6">Quinolinate phosphoribosyltransferase [decarboxylating]</fullName>
    </alternativeName>
</protein>
<dbReference type="SUPFAM" id="SSF54675">
    <property type="entry name" value="Nicotinate/Quinolinate PRTase N-terminal domain-like"/>
    <property type="match status" value="1"/>
</dbReference>
<dbReference type="InterPro" id="IPR022412">
    <property type="entry name" value="Quinolinate_PRibosylTrfase_N"/>
</dbReference>
<dbReference type="FunFam" id="3.20.20.70:FF:000030">
    <property type="entry name" value="Nicotinate-nucleotide pyrophosphorylase, carboxylating"/>
    <property type="match status" value="1"/>
</dbReference>
<dbReference type="InterPro" id="IPR037128">
    <property type="entry name" value="Quinolinate_PRibosylTase_N_sf"/>
</dbReference>
<comment type="caution">
    <text evidence="9">The sequence shown here is derived from an EMBL/GenBank/DDBJ whole genome shotgun (WGS) entry which is preliminary data.</text>
</comment>
<feature type="domain" description="Quinolinate phosphoribosyl transferase C-terminal" evidence="7">
    <location>
        <begin position="97"/>
        <end position="269"/>
    </location>
</feature>
<dbReference type="GO" id="GO:0034213">
    <property type="term" value="P:quinolinate catabolic process"/>
    <property type="evidence" value="ECO:0007669"/>
    <property type="project" value="TreeGrafter"/>
</dbReference>
<proteinExistence type="inferred from homology"/>
<evidence type="ECO:0000256" key="3">
    <source>
        <dbReference type="ARBA" id="ARBA00022642"/>
    </source>
</evidence>
<dbReference type="EMBL" id="DRZM01000189">
    <property type="protein sequence ID" value="HHP05388.1"/>
    <property type="molecule type" value="Genomic_DNA"/>
</dbReference>
<dbReference type="GO" id="GO:0005737">
    <property type="term" value="C:cytoplasm"/>
    <property type="evidence" value="ECO:0007669"/>
    <property type="project" value="TreeGrafter"/>
</dbReference>
<evidence type="ECO:0000259" key="7">
    <source>
        <dbReference type="Pfam" id="PF01729"/>
    </source>
</evidence>
<organism evidence="9">
    <name type="scientific">Thermofilum pendens</name>
    <dbReference type="NCBI Taxonomy" id="2269"/>
    <lineage>
        <taxon>Archaea</taxon>
        <taxon>Thermoproteota</taxon>
        <taxon>Thermoprotei</taxon>
        <taxon>Thermofilales</taxon>
        <taxon>Thermofilaceae</taxon>
        <taxon>Thermofilum</taxon>
    </lineage>
</organism>
<evidence type="ECO:0000256" key="4">
    <source>
        <dbReference type="ARBA" id="ARBA00022676"/>
    </source>
</evidence>
<evidence type="ECO:0000256" key="2">
    <source>
        <dbReference type="ARBA" id="ARBA00009400"/>
    </source>
</evidence>
<dbReference type="NCBIfam" id="TIGR00078">
    <property type="entry name" value="nadC"/>
    <property type="match status" value="1"/>
</dbReference>
<dbReference type="InterPro" id="IPR002638">
    <property type="entry name" value="Quinolinate_PRibosylTrfase_C"/>
</dbReference>
<dbReference type="InterPro" id="IPR004393">
    <property type="entry name" value="NadC"/>
</dbReference>
<evidence type="ECO:0000256" key="6">
    <source>
        <dbReference type="PIRNR" id="PIRNR006250"/>
    </source>
</evidence>
<comment type="catalytic activity">
    <reaction evidence="6">
        <text>nicotinate beta-D-ribonucleotide + CO2 + diphosphate = quinolinate + 5-phospho-alpha-D-ribose 1-diphosphate + 2 H(+)</text>
        <dbReference type="Rhea" id="RHEA:12733"/>
        <dbReference type="ChEBI" id="CHEBI:15378"/>
        <dbReference type="ChEBI" id="CHEBI:16526"/>
        <dbReference type="ChEBI" id="CHEBI:29959"/>
        <dbReference type="ChEBI" id="CHEBI:33019"/>
        <dbReference type="ChEBI" id="CHEBI:57502"/>
        <dbReference type="ChEBI" id="CHEBI:58017"/>
        <dbReference type="EC" id="2.4.2.19"/>
    </reaction>
</comment>
<dbReference type="UniPathway" id="UPA00253">
    <property type="reaction ID" value="UER00331"/>
</dbReference>
<dbReference type="SUPFAM" id="SSF51690">
    <property type="entry name" value="Nicotinate/Quinolinate PRTase C-terminal domain-like"/>
    <property type="match status" value="1"/>
</dbReference>
<dbReference type="AlphaFoldDB" id="A0A7J3X869"/>
<gene>
    <name evidence="9" type="primary">nadC</name>
    <name evidence="9" type="ORF">ENM88_06565</name>
</gene>
<dbReference type="InterPro" id="IPR013785">
    <property type="entry name" value="Aldolase_TIM"/>
</dbReference>
<keyword evidence="3 6" id="KW-0662">Pyridine nucleotide biosynthesis</keyword>
<name>A0A7J3X869_THEPE</name>
<sequence>MLSWLAEDIPFWDVTSELVPEGCECSAVILAKEPGVAACVEEVALFLRRMGFETRLNVRSGEEFRRGDVLVEIRGNLRKLLQVERLVLNLLSHTCGVATATRRAVEIARGANPRVRVAATRKTLPGLRYFEKRAVEAGGGDTHRLSLSDMVLIKDNHLKYFGSVKAAVEEARRRASFAVKIEVEVQSPEEAVEAVKAGADIVMLDNFSIDQVRAAIDALVRAGLRERVLVEVSGGITMENLEEYARAGPDIVSMGWLTHSAKAIDLSLEIMEVRRPCEPSR</sequence>
<dbReference type="Pfam" id="PF02749">
    <property type="entry name" value="QRPTase_N"/>
    <property type="match status" value="1"/>
</dbReference>
<dbReference type="GO" id="GO:0004514">
    <property type="term" value="F:nicotinate-nucleotide diphosphorylase (carboxylating) activity"/>
    <property type="evidence" value="ECO:0007669"/>
    <property type="project" value="UniProtKB-EC"/>
</dbReference>
<evidence type="ECO:0000259" key="8">
    <source>
        <dbReference type="Pfam" id="PF02749"/>
    </source>
</evidence>
<evidence type="ECO:0000256" key="5">
    <source>
        <dbReference type="ARBA" id="ARBA00022679"/>
    </source>
</evidence>
<dbReference type="PANTHER" id="PTHR32179">
    <property type="entry name" value="NICOTINATE-NUCLEOTIDE PYROPHOSPHORYLASE [CARBOXYLATING]"/>
    <property type="match status" value="1"/>
</dbReference>
<dbReference type="CDD" id="cd01572">
    <property type="entry name" value="QPRTase"/>
    <property type="match status" value="1"/>
</dbReference>
<dbReference type="PIRSF" id="PIRSF006250">
    <property type="entry name" value="NadC_ModD"/>
    <property type="match status" value="1"/>
</dbReference>
<feature type="domain" description="Quinolinate phosphoribosyl transferase N-terminal" evidence="8">
    <location>
        <begin position="13"/>
        <end position="95"/>
    </location>
</feature>
<keyword evidence="4 6" id="KW-0328">Glycosyltransferase</keyword>
<evidence type="ECO:0000256" key="1">
    <source>
        <dbReference type="ARBA" id="ARBA00004893"/>
    </source>
</evidence>
<accession>A0A7J3X869</accession>
<comment type="subunit">
    <text evidence="6">Hexamer formed by 3 homodimers.</text>
</comment>
<comment type="pathway">
    <text evidence="1 6">Cofactor biosynthesis; NAD(+) biosynthesis; nicotinate D-ribonucleotide from quinolinate: step 1/1.</text>
</comment>
<dbReference type="InterPro" id="IPR027277">
    <property type="entry name" value="NadC/ModD"/>
</dbReference>
<keyword evidence="5 6" id="KW-0808">Transferase</keyword>
<dbReference type="InterPro" id="IPR036068">
    <property type="entry name" value="Nicotinate_pribotase-like_C"/>
</dbReference>
<dbReference type="Pfam" id="PF01729">
    <property type="entry name" value="QRPTase_C"/>
    <property type="match status" value="1"/>
</dbReference>